<dbReference type="Pfam" id="PF01979">
    <property type="entry name" value="Amidohydro_1"/>
    <property type="match status" value="1"/>
</dbReference>
<dbReference type="EMBL" id="JAPDRN010000048">
    <property type="protein sequence ID" value="KAJ9633285.1"/>
    <property type="molecule type" value="Genomic_DNA"/>
</dbReference>
<keyword evidence="1" id="KW-0378">Hydrolase</keyword>
<reference evidence="3" key="1">
    <citation type="submission" date="2022-10" db="EMBL/GenBank/DDBJ databases">
        <title>Culturing micro-colonial fungi from biological soil crusts in the Mojave desert and describing Neophaeococcomyces mojavensis, and introducing the new genera and species Taxawa tesnikishii.</title>
        <authorList>
            <person name="Kurbessoian T."/>
            <person name="Stajich J.E."/>
        </authorList>
    </citation>
    <scope>NUCLEOTIDE SEQUENCE</scope>
    <source>
        <strain evidence="3">TK_35</strain>
    </source>
</reference>
<evidence type="ECO:0000313" key="4">
    <source>
        <dbReference type="Proteomes" id="UP001172681"/>
    </source>
</evidence>
<dbReference type="InterPro" id="IPR011059">
    <property type="entry name" value="Metal-dep_hydrolase_composite"/>
</dbReference>
<dbReference type="Gene3D" id="2.30.40.10">
    <property type="entry name" value="Urease, subunit C, domain 1"/>
    <property type="match status" value="2"/>
</dbReference>
<evidence type="ECO:0000313" key="3">
    <source>
        <dbReference type="EMBL" id="KAJ9633285.1"/>
    </source>
</evidence>
<comment type="caution">
    <text evidence="3">The sequence shown here is derived from an EMBL/GenBank/DDBJ whole genome shotgun (WGS) entry which is preliminary data.</text>
</comment>
<dbReference type="Gene3D" id="3.20.20.140">
    <property type="entry name" value="Metal-dependent hydrolases"/>
    <property type="match status" value="2"/>
</dbReference>
<keyword evidence="4" id="KW-1185">Reference proteome</keyword>
<dbReference type="GO" id="GO:0016810">
    <property type="term" value="F:hydrolase activity, acting on carbon-nitrogen (but not peptide) bonds"/>
    <property type="evidence" value="ECO:0007669"/>
    <property type="project" value="InterPro"/>
</dbReference>
<dbReference type="InterPro" id="IPR006680">
    <property type="entry name" value="Amidohydro-rel"/>
</dbReference>
<dbReference type="PANTHER" id="PTHR43794">
    <property type="entry name" value="AMINOHYDROLASE SSNA-RELATED"/>
    <property type="match status" value="1"/>
</dbReference>
<sequence length="524" mass="57430">MTSRSRSKSILLRGGIVLTHTPDDRVIPLYDTDVLVVGNIISRIDKDIQVPPSSEADTETVDCRGKIVSPGFVDTHHHLWQTQLKGRHADEGLVAYMVSANAAISATTDSGIRSIFAYSVPMRMTLWNQTECVPTDDLLPDWAMSQLGDLIEQHNGKRNENATVEIGLGFDLWFLPKDMVLGLLNDLGSKGLRIVTTHVGRNALQGRKKKAKHTKNIGYVMKTDTVPKGFQSMIQLFSSYDLLRPPFPPSEMYTETGDAKQPFLLLSHCNGVEEKDLSLVASTGTPISSTPDTEAQMGMGWPVGLHGILRDRNQNRAQTQQQPTNTSLGVDCHSNNPSSIVLQARSLLQLARLENNNRITPRDGGQLNFPRANVLGSSEEAYNLMTIRGARCLGLESVVGSISPGKKADMVVFDAANSVGMLAAAEHDPVTAIVRFSEAADIDAVIVNGVFRKRHGKIVDIEVSGTLGDERHKTTTMPWSAIAGEVRKSRKDIQSRIDGFSVERGRDVLMNMFHVDESKLVDAT</sequence>
<organism evidence="3 4">
    <name type="scientific">Knufia peltigerae</name>
    <dbReference type="NCBI Taxonomy" id="1002370"/>
    <lineage>
        <taxon>Eukaryota</taxon>
        <taxon>Fungi</taxon>
        <taxon>Dikarya</taxon>
        <taxon>Ascomycota</taxon>
        <taxon>Pezizomycotina</taxon>
        <taxon>Eurotiomycetes</taxon>
        <taxon>Chaetothyriomycetidae</taxon>
        <taxon>Chaetothyriales</taxon>
        <taxon>Trichomeriaceae</taxon>
        <taxon>Knufia</taxon>
    </lineage>
</organism>
<evidence type="ECO:0000259" key="2">
    <source>
        <dbReference type="Pfam" id="PF01979"/>
    </source>
</evidence>
<dbReference type="SUPFAM" id="SSF51556">
    <property type="entry name" value="Metallo-dependent hydrolases"/>
    <property type="match status" value="1"/>
</dbReference>
<gene>
    <name evidence="3" type="ORF">H2204_007181</name>
</gene>
<proteinExistence type="predicted"/>
<dbReference type="InterPro" id="IPR032466">
    <property type="entry name" value="Metal_Hydrolase"/>
</dbReference>
<dbReference type="PANTHER" id="PTHR43794:SF11">
    <property type="entry name" value="AMIDOHYDROLASE-RELATED DOMAIN-CONTAINING PROTEIN"/>
    <property type="match status" value="1"/>
</dbReference>
<dbReference type="AlphaFoldDB" id="A0AA38Y3F4"/>
<evidence type="ECO:0000256" key="1">
    <source>
        <dbReference type="ARBA" id="ARBA00022801"/>
    </source>
</evidence>
<dbReference type="SUPFAM" id="SSF51338">
    <property type="entry name" value="Composite domain of metallo-dependent hydrolases"/>
    <property type="match status" value="1"/>
</dbReference>
<dbReference type="Proteomes" id="UP001172681">
    <property type="component" value="Unassembled WGS sequence"/>
</dbReference>
<accession>A0AA38Y3F4</accession>
<protein>
    <recommendedName>
        <fullName evidence="2">Amidohydrolase-related domain-containing protein</fullName>
    </recommendedName>
</protein>
<dbReference type="InterPro" id="IPR050287">
    <property type="entry name" value="MTA/SAH_deaminase"/>
</dbReference>
<feature type="domain" description="Amidohydrolase-related" evidence="2">
    <location>
        <begin position="328"/>
        <end position="450"/>
    </location>
</feature>
<name>A0AA38Y3F4_9EURO</name>